<organism evidence="1">
    <name type="scientific">Burkholderia stagnalis</name>
    <dbReference type="NCBI Taxonomy" id="1503054"/>
    <lineage>
        <taxon>Bacteria</taxon>
        <taxon>Pseudomonadati</taxon>
        <taxon>Pseudomonadota</taxon>
        <taxon>Betaproteobacteria</taxon>
        <taxon>Burkholderiales</taxon>
        <taxon>Burkholderiaceae</taxon>
        <taxon>Burkholderia</taxon>
        <taxon>Burkholderia cepacia complex</taxon>
    </lineage>
</organism>
<proteinExistence type="predicted"/>
<gene>
    <name evidence="1" type="ORF">WT44_13250</name>
</gene>
<dbReference type="AlphaFoldDB" id="A0A108A0L4"/>
<name>A0A108A0L4_9BURK</name>
<sequence length="123" mass="13306">MMIQRLSIRAAAGKLKVIAVWRCLAHGGARVCRWSMEVERGTGVESMTVDVIGSRSLSKADIVASLGEAPLCVTITPIHLEVVSNPGAAYGRRENDPREAVRRHPALKVVGTIADPIAFPKRH</sequence>
<evidence type="ECO:0000313" key="2">
    <source>
        <dbReference type="Proteomes" id="UP000068603"/>
    </source>
</evidence>
<dbReference type="EMBL" id="LPHB01000039">
    <property type="protein sequence ID" value="KWA62984.1"/>
    <property type="molecule type" value="Genomic_DNA"/>
</dbReference>
<protein>
    <submittedName>
        <fullName evidence="1">Uncharacterized protein</fullName>
    </submittedName>
</protein>
<reference evidence="1 2" key="1">
    <citation type="submission" date="2015-11" db="EMBL/GenBank/DDBJ databases">
        <title>Expanding the genomic diversity of Burkholderia species for the development of highly accurate diagnostics.</title>
        <authorList>
            <person name="Sahl J."/>
            <person name="Keim P."/>
            <person name="Wagner D."/>
        </authorList>
    </citation>
    <scope>NUCLEOTIDE SEQUENCE [LARGE SCALE GENOMIC DNA]</scope>
    <source>
        <strain evidence="1 2">MSMB1960WGS</strain>
    </source>
</reference>
<accession>A0A108A0L4</accession>
<dbReference type="Proteomes" id="UP000068603">
    <property type="component" value="Unassembled WGS sequence"/>
</dbReference>
<evidence type="ECO:0000313" key="1">
    <source>
        <dbReference type="EMBL" id="KWA62984.1"/>
    </source>
</evidence>
<comment type="caution">
    <text evidence="1">The sequence shown here is derived from an EMBL/GenBank/DDBJ whole genome shotgun (WGS) entry which is preliminary data.</text>
</comment>